<organism evidence="2 3">
    <name type="scientific">Haloarcula onubensis</name>
    <dbReference type="NCBI Taxonomy" id="2950539"/>
    <lineage>
        <taxon>Archaea</taxon>
        <taxon>Methanobacteriati</taxon>
        <taxon>Methanobacteriota</taxon>
        <taxon>Stenosarchaea group</taxon>
        <taxon>Halobacteria</taxon>
        <taxon>Halobacteriales</taxon>
        <taxon>Haloarculaceae</taxon>
        <taxon>Haloarcula</taxon>
    </lineage>
</organism>
<keyword evidence="1" id="KW-0812">Transmembrane</keyword>
<dbReference type="EMBL" id="JAMQOS010000003">
    <property type="protein sequence ID" value="MDS0282405.1"/>
    <property type="molecule type" value="Genomic_DNA"/>
</dbReference>
<feature type="transmembrane region" description="Helical" evidence="1">
    <location>
        <begin position="121"/>
        <end position="147"/>
    </location>
</feature>
<keyword evidence="3" id="KW-1185">Reference proteome</keyword>
<evidence type="ECO:0000313" key="2">
    <source>
        <dbReference type="EMBL" id="MDS0282405.1"/>
    </source>
</evidence>
<name>A0ABU2FNS4_9EURY</name>
<sequence>MAFRALLCVAVGAATTVVSTLLVAVALPLVGLGAAALVGTSLPVWLFALPLLACPVLGGGITGVLQPVELAASALLAALAAALGVLVVGLLSSVGLGIVLLGMTPAHASNTPTFSTVVTDLAPLLAGSGFVVGAVLGAVGGVGGSAIRDRLGA</sequence>
<feature type="transmembrane region" description="Helical" evidence="1">
    <location>
        <begin position="45"/>
        <end position="65"/>
    </location>
</feature>
<keyword evidence="1" id="KW-0472">Membrane</keyword>
<keyword evidence="1" id="KW-1133">Transmembrane helix</keyword>
<reference evidence="2 3" key="1">
    <citation type="submission" date="2022-06" db="EMBL/GenBank/DDBJ databases">
        <title>Halomicroarcula sp. a new haloarchaeum isolate from saline soil.</title>
        <authorList>
            <person name="Strakova D."/>
            <person name="Galisteo C."/>
            <person name="Sanchez-Porro C."/>
            <person name="Ventosa A."/>
        </authorList>
    </citation>
    <scope>NUCLEOTIDE SEQUENCE [LARGE SCALE GENOMIC DNA]</scope>
    <source>
        <strain evidence="2 3">S3CR25-11</strain>
    </source>
</reference>
<protein>
    <submittedName>
        <fullName evidence="2">Uncharacterized protein</fullName>
    </submittedName>
</protein>
<evidence type="ECO:0000313" key="3">
    <source>
        <dbReference type="Proteomes" id="UP001268864"/>
    </source>
</evidence>
<dbReference type="Proteomes" id="UP001268864">
    <property type="component" value="Unassembled WGS sequence"/>
</dbReference>
<comment type="caution">
    <text evidence="2">The sequence shown here is derived from an EMBL/GenBank/DDBJ whole genome shotgun (WGS) entry which is preliminary data.</text>
</comment>
<gene>
    <name evidence="2" type="ORF">NDI86_09740</name>
</gene>
<proteinExistence type="predicted"/>
<accession>A0ABU2FNS4</accession>
<feature type="transmembrane region" description="Helical" evidence="1">
    <location>
        <begin position="77"/>
        <end position="101"/>
    </location>
</feature>
<dbReference type="RefSeq" id="WP_310900239.1">
    <property type="nucleotide sequence ID" value="NZ_JAMQOS010000003.1"/>
</dbReference>
<evidence type="ECO:0000256" key="1">
    <source>
        <dbReference type="SAM" id="Phobius"/>
    </source>
</evidence>